<dbReference type="EMBL" id="AAXF02000029">
    <property type="protein sequence ID" value="EDO14065.1"/>
    <property type="molecule type" value="Genomic_DNA"/>
</dbReference>
<dbReference type="InterPro" id="IPR026891">
    <property type="entry name" value="Fn3-like"/>
</dbReference>
<dbReference type="InterPro" id="IPR036962">
    <property type="entry name" value="Glyco_hydro_3_N_sf"/>
</dbReference>
<dbReference type="SUPFAM" id="SSF52279">
    <property type="entry name" value="Beta-D-glucan exohydrolase, C-terminal domain"/>
    <property type="match status" value="1"/>
</dbReference>
<evidence type="ECO:0000313" key="6">
    <source>
        <dbReference type="EMBL" id="EDO14065.1"/>
    </source>
</evidence>
<dbReference type="InterPro" id="IPR044993">
    <property type="entry name" value="BXL"/>
</dbReference>
<sequence>MRNFFKKMVVLSVGCLTLPLWAQPHREGVQQKLQSLSVEQKIDLLCARYPGVPQEGLAKYDWWSECLHGVARAGKATVFPKPIGMGSTWDAELIHRIGIAIGDEARAKHHQDVREHGYSDRHYGLTFFSPTLNIARDPRWGRTTECFSEDPLLTSDMGVSFIKGMQGDDPYYLKTVATAKHFVANNEENRRLGGSAIVDEVSLREYYFPAFRDAVVRGYVKSIMGAYNALNGIPCCANSMLLTDVLRKEWGFEGVVISDGSAIDKLYTHHKYVPNLEEGAALALRAGCDMSLRDEYRPGLKKAYHKGLITEHDLNVAVARVLDLRARLGLDKGTDQGNPYKNTPYSVVECERHQQLALEAAEKSMILLKNEGVLPLKPDASKRKLNIALIGDAFKSVYYGDYSGMPEYNRTLLEAFTHDAGRLANLTWMGERSQEVLIPSHLLTQTADQAYDGILGFTARYYEGTKVGKEAALTRQDLTLDFKLAEDAALKQKEVRAASWTSTLKAPQSGRYMFYLEASGRGKLFINGKQMLSKYNGHRFKTSCEVVLKEGEEYKLKVDCEELNTQMPIRLTWTPPFKGTDDTPAKLAKRSDVAILFVRDDNSSEGRDRKNLNLSDAHIELIKEVCAANPKTILLLGGGSTLALKDIIEGPAALLNVWIAGQGEAQAISNILLGKTNPSGKTAVTFCADESELPALDDYDITHGRSYQYFKGKELFPFGFGLSYTNYQYGKPKMKHRKLQQGDKVEVSAEIRNTGKYAGEEVVQCYLSSPTWQKQGLKQKLVGYQRVSLKPGQAKTVKFCIQEEQLKRWNKDKDEWGLNGNQYNLSVVPCSNQQNAVSFTYR</sequence>
<dbReference type="Proteomes" id="UP000005475">
    <property type="component" value="Unassembled WGS sequence"/>
</dbReference>
<dbReference type="InterPro" id="IPR036881">
    <property type="entry name" value="Glyco_hydro_3_C_sf"/>
</dbReference>
<dbReference type="PANTHER" id="PTHR42721:SF3">
    <property type="entry name" value="BETA-D-XYLOSIDASE 5-RELATED"/>
    <property type="match status" value="1"/>
</dbReference>
<evidence type="ECO:0000256" key="4">
    <source>
        <dbReference type="SAM" id="SignalP"/>
    </source>
</evidence>
<dbReference type="InterPro" id="IPR011658">
    <property type="entry name" value="PA14_dom"/>
</dbReference>
<dbReference type="Gene3D" id="3.40.50.1700">
    <property type="entry name" value="Glycoside hydrolase family 3 C-terminal domain"/>
    <property type="match status" value="2"/>
</dbReference>
<keyword evidence="3 6" id="KW-0378">Hydrolase</keyword>
<dbReference type="SUPFAM" id="SSF51445">
    <property type="entry name" value="(Trans)glycosidases"/>
    <property type="match status" value="1"/>
</dbReference>
<dbReference type="InterPro" id="IPR001764">
    <property type="entry name" value="Glyco_hydro_3_N"/>
</dbReference>
<evidence type="ECO:0000313" key="7">
    <source>
        <dbReference type="Proteomes" id="UP000005475"/>
    </source>
</evidence>
<dbReference type="GO" id="GO:0031222">
    <property type="term" value="P:arabinan catabolic process"/>
    <property type="evidence" value="ECO:0007669"/>
    <property type="project" value="TreeGrafter"/>
</dbReference>
<comment type="similarity">
    <text evidence="1">Belongs to the glycosyl hydrolase 3 family.</text>
</comment>
<dbReference type="SMART" id="SM01217">
    <property type="entry name" value="Fn3_like"/>
    <property type="match status" value="1"/>
</dbReference>
<dbReference type="Pfam" id="PF00933">
    <property type="entry name" value="Glyco_hydro_3"/>
    <property type="match status" value="1"/>
</dbReference>
<evidence type="ECO:0000256" key="3">
    <source>
        <dbReference type="ARBA" id="ARBA00022801"/>
    </source>
</evidence>
<dbReference type="AlphaFoldDB" id="A0AAN3AD77"/>
<dbReference type="GO" id="GO:0046556">
    <property type="term" value="F:alpha-L-arabinofuranosidase activity"/>
    <property type="evidence" value="ECO:0007669"/>
    <property type="project" value="TreeGrafter"/>
</dbReference>
<dbReference type="Pfam" id="PF14310">
    <property type="entry name" value="Fn3-like"/>
    <property type="match status" value="1"/>
</dbReference>
<dbReference type="GO" id="GO:0009044">
    <property type="term" value="F:xylan 1,4-beta-xylosidase activity"/>
    <property type="evidence" value="ECO:0007669"/>
    <property type="project" value="InterPro"/>
</dbReference>
<dbReference type="PROSITE" id="PS51820">
    <property type="entry name" value="PA14"/>
    <property type="match status" value="1"/>
</dbReference>
<name>A0AAN3AD77_BACO1</name>
<feature type="signal peptide" evidence="4">
    <location>
        <begin position="1"/>
        <end position="22"/>
    </location>
</feature>
<evidence type="ECO:0000259" key="5">
    <source>
        <dbReference type="PROSITE" id="PS51820"/>
    </source>
</evidence>
<dbReference type="InterPro" id="IPR037524">
    <property type="entry name" value="PA14/GLEYA"/>
</dbReference>
<dbReference type="Gene3D" id="2.60.40.10">
    <property type="entry name" value="Immunoglobulins"/>
    <property type="match status" value="1"/>
</dbReference>
<reference evidence="7" key="2">
    <citation type="submission" date="2007-04" db="EMBL/GenBank/DDBJ databases">
        <title>Draft genome sequence of Bacteroides ovatus (ATCC 8483).</title>
        <authorList>
            <person name="Sudarsanam P."/>
            <person name="Ley R."/>
            <person name="Guruge J."/>
            <person name="Turnbaugh P.J."/>
            <person name="Mahowald M."/>
            <person name="Liep D."/>
            <person name="Gordon J."/>
        </authorList>
    </citation>
    <scope>NUCLEOTIDE SEQUENCE [LARGE SCALE GENOMIC DNA]</scope>
    <source>
        <strain evidence="7">ATCC 8483 / DSM 1896 / JCM 5824 / BCRC 10623 / CCUG 4943 / NCTC 11153</strain>
    </source>
</reference>
<dbReference type="GeneID" id="29452027"/>
<gene>
    <name evidence="6" type="ORF">BACOVA_00260</name>
</gene>
<dbReference type="Gene3D" id="3.20.20.300">
    <property type="entry name" value="Glycoside hydrolase, family 3, N-terminal domain"/>
    <property type="match status" value="1"/>
</dbReference>
<evidence type="ECO:0000256" key="2">
    <source>
        <dbReference type="ARBA" id="ARBA00022729"/>
    </source>
</evidence>
<comment type="caution">
    <text evidence="6">The sequence shown here is derived from an EMBL/GenBank/DDBJ whole genome shotgun (WGS) entry which is preliminary data.</text>
</comment>
<keyword evidence="2 4" id="KW-0732">Signal</keyword>
<evidence type="ECO:0000256" key="1">
    <source>
        <dbReference type="ARBA" id="ARBA00005336"/>
    </source>
</evidence>
<dbReference type="RefSeq" id="WP_004297730.1">
    <property type="nucleotide sequence ID" value="NZ_DS264573.1"/>
</dbReference>
<protein>
    <submittedName>
        <fullName evidence="6">Glycosyl hydrolase family 3 N-terminal domain protein</fullName>
    </submittedName>
</protein>
<accession>A0AAN3AD77</accession>
<dbReference type="InterPro" id="IPR017853">
    <property type="entry name" value="GH"/>
</dbReference>
<dbReference type="InterPro" id="IPR002772">
    <property type="entry name" value="Glyco_hydro_3_C"/>
</dbReference>
<reference evidence="6 7" key="1">
    <citation type="submission" date="2007-03" db="EMBL/GenBank/DDBJ databases">
        <authorList>
            <person name="Fulton L."/>
            <person name="Clifton S."/>
            <person name="Fulton B."/>
            <person name="Xu J."/>
            <person name="Minx P."/>
            <person name="Pepin K.H."/>
            <person name="Johnson M."/>
            <person name="Thiruvilangam P."/>
            <person name="Bhonagiri V."/>
            <person name="Nash W.E."/>
            <person name="Mardis E.R."/>
            <person name="Wilson R.K."/>
        </authorList>
    </citation>
    <scope>NUCLEOTIDE SEQUENCE [LARGE SCALE GENOMIC DNA]</scope>
    <source>
        <strain evidence="7">ATCC 8483 / DSM 1896 / JCM 5824 / BCRC 10623 / CCUG 4943 / NCTC 11153</strain>
    </source>
</reference>
<proteinExistence type="inferred from homology"/>
<dbReference type="PRINTS" id="PR00133">
    <property type="entry name" value="GLHYDRLASE3"/>
</dbReference>
<dbReference type="Pfam" id="PF01915">
    <property type="entry name" value="Glyco_hydro_3_C"/>
    <property type="match status" value="1"/>
</dbReference>
<feature type="domain" description="PA14" evidence="5">
    <location>
        <begin position="452"/>
        <end position="589"/>
    </location>
</feature>
<dbReference type="PANTHER" id="PTHR42721">
    <property type="entry name" value="SUGAR HYDROLASE-RELATED"/>
    <property type="match status" value="1"/>
</dbReference>
<dbReference type="Pfam" id="PF07691">
    <property type="entry name" value="PA14"/>
    <property type="match status" value="1"/>
</dbReference>
<dbReference type="SMART" id="SM00758">
    <property type="entry name" value="PA14"/>
    <property type="match status" value="1"/>
</dbReference>
<feature type="chain" id="PRO_5042991688" evidence="4">
    <location>
        <begin position="23"/>
        <end position="842"/>
    </location>
</feature>
<organism evidence="6 7">
    <name type="scientific">Bacteroides ovatus (strain ATCC 8483 / DSM 1896 / JCM 5824 / BCRC 10623 / CCUG 4943 / NCTC 11153)</name>
    <dbReference type="NCBI Taxonomy" id="411476"/>
    <lineage>
        <taxon>Bacteria</taxon>
        <taxon>Pseudomonadati</taxon>
        <taxon>Bacteroidota</taxon>
        <taxon>Bacteroidia</taxon>
        <taxon>Bacteroidales</taxon>
        <taxon>Bacteroidaceae</taxon>
        <taxon>Bacteroides</taxon>
    </lineage>
</organism>
<dbReference type="GO" id="GO:0045493">
    <property type="term" value="P:xylan catabolic process"/>
    <property type="evidence" value="ECO:0007669"/>
    <property type="project" value="InterPro"/>
</dbReference>
<dbReference type="SUPFAM" id="SSF56988">
    <property type="entry name" value="Anthrax protective antigen"/>
    <property type="match status" value="1"/>
</dbReference>
<dbReference type="InterPro" id="IPR013783">
    <property type="entry name" value="Ig-like_fold"/>
</dbReference>